<dbReference type="Gramene" id="TKV91399">
    <property type="protein sequence ID" value="TKV91399"/>
    <property type="gene ID" value="SEVIR_9G094100v2"/>
</dbReference>
<evidence type="ECO:0000313" key="4">
    <source>
        <dbReference type="EMBL" id="TKV91399.1"/>
    </source>
</evidence>
<dbReference type="InterPro" id="IPR023213">
    <property type="entry name" value="CAT-like_dom_sf"/>
</dbReference>
<dbReference type="AlphaFoldDB" id="A0A4U6SRZ2"/>
<dbReference type="Pfam" id="PF02458">
    <property type="entry name" value="Transferase"/>
    <property type="match status" value="1"/>
</dbReference>
<dbReference type="GO" id="GO:0016747">
    <property type="term" value="F:acyltransferase activity, transferring groups other than amino-acyl groups"/>
    <property type="evidence" value="ECO:0007669"/>
    <property type="project" value="TreeGrafter"/>
</dbReference>
<dbReference type="EMBL" id="CM016560">
    <property type="protein sequence ID" value="TKV91399.1"/>
    <property type="molecule type" value="Genomic_DNA"/>
</dbReference>
<comment type="similarity">
    <text evidence="1">Belongs to the plant acyltransferase family.</text>
</comment>
<evidence type="ECO:0000313" key="5">
    <source>
        <dbReference type="Proteomes" id="UP000298652"/>
    </source>
</evidence>
<dbReference type="SUPFAM" id="SSF52777">
    <property type="entry name" value="CoA-dependent acyltransferases"/>
    <property type="match status" value="1"/>
</dbReference>
<dbReference type="Gene3D" id="3.30.559.10">
    <property type="entry name" value="Chloramphenicol acetyltransferase-like domain"/>
    <property type="match status" value="2"/>
</dbReference>
<organism evidence="4 5">
    <name type="scientific">Setaria viridis</name>
    <name type="common">Green bristlegrass</name>
    <name type="synonym">Setaria italica subsp. viridis</name>
    <dbReference type="NCBI Taxonomy" id="4556"/>
    <lineage>
        <taxon>Eukaryota</taxon>
        <taxon>Viridiplantae</taxon>
        <taxon>Streptophyta</taxon>
        <taxon>Embryophyta</taxon>
        <taxon>Tracheophyta</taxon>
        <taxon>Spermatophyta</taxon>
        <taxon>Magnoliopsida</taxon>
        <taxon>Liliopsida</taxon>
        <taxon>Poales</taxon>
        <taxon>Poaceae</taxon>
        <taxon>PACMAD clade</taxon>
        <taxon>Panicoideae</taxon>
        <taxon>Panicodae</taxon>
        <taxon>Paniceae</taxon>
        <taxon>Cenchrinae</taxon>
        <taxon>Setaria</taxon>
    </lineage>
</organism>
<dbReference type="Proteomes" id="UP000298652">
    <property type="component" value="Chromosome 9"/>
</dbReference>
<evidence type="ECO:0000256" key="3">
    <source>
        <dbReference type="ARBA" id="ARBA00023315"/>
    </source>
</evidence>
<sequence length="465" mass="48550">MPAAAAAVAAGMATGPGSRVTRFAKSTAASVTPVRPGKTHALSPLDNAMERHTVHVVLYCRAAPGVDREQLKESLSEVLSLYPAMTGRLTRGGEGGEGAAAAEAEPAPRGWVVKCNDAGVRMVDARAAATLDEWLATATGDEEMDLLYYEPMGAEPFIWSPFYIQLTEFADKSFALGLSCTHIHNDPTAAALFFQAWAAAHRRTTSTYPPFLHAPALEVSPASPPPPPPLLAEKSSAASPASADAAAMSSATFHFPAPAVRALLASLESGTTPFAALAALFWLRIAGAAGGERELTLALDFRKRMYAPLPWGYYGSVVHFTRARADLAAGLPAVAAALDRHVSGVPEDELWHAVEWLQARQQQEGGGAGGPFQMYGPELTCVALDHVPMYGAEFQAGAPPARVSCRVGGAAGEGLVVVLPAAEGGEARDVVVTLPAEATARVCRDGEVLRHGGKVVFGAKAGKEA</sequence>
<reference evidence="4" key="1">
    <citation type="submission" date="2019-03" db="EMBL/GenBank/DDBJ databases">
        <title>WGS assembly of Setaria viridis.</title>
        <authorList>
            <person name="Huang P."/>
            <person name="Jenkins J."/>
            <person name="Grimwood J."/>
            <person name="Barry K."/>
            <person name="Healey A."/>
            <person name="Mamidi S."/>
            <person name="Sreedasyam A."/>
            <person name="Shu S."/>
            <person name="Feldman M."/>
            <person name="Wu J."/>
            <person name="Yu Y."/>
            <person name="Chen C."/>
            <person name="Johnson J."/>
            <person name="Rokhsar D."/>
            <person name="Baxter I."/>
            <person name="Schmutz J."/>
            <person name="Brutnell T."/>
            <person name="Kellogg E."/>
        </authorList>
    </citation>
    <scope>NUCLEOTIDE SEQUENCE [LARGE SCALE GENOMIC DNA]</scope>
</reference>
<accession>A0A4U6SRZ2</accession>
<proteinExistence type="inferred from homology"/>
<dbReference type="InterPro" id="IPR050317">
    <property type="entry name" value="Plant_Fungal_Acyltransferase"/>
</dbReference>
<evidence type="ECO:0000256" key="1">
    <source>
        <dbReference type="ARBA" id="ARBA00009861"/>
    </source>
</evidence>
<protein>
    <submittedName>
        <fullName evidence="4">Uncharacterized protein</fullName>
    </submittedName>
</protein>
<keyword evidence="5" id="KW-1185">Reference proteome</keyword>
<name>A0A4U6SRZ2_SETVI</name>
<dbReference type="PANTHER" id="PTHR31642:SF316">
    <property type="entry name" value="PROTEIN ECERIFERUM 26-LIKE"/>
    <property type="match status" value="1"/>
</dbReference>
<keyword evidence="3" id="KW-0012">Acyltransferase</keyword>
<keyword evidence="2" id="KW-0808">Transferase</keyword>
<dbReference type="OMA" id="GNWEVKC"/>
<gene>
    <name evidence="4" type="ORF">SEVIR_9G094100v2</name>
</gene>
<dbReference type="PANTHER" id="PTHR31642">
    <property type="entry name" value="TRICHOTHECENE 3-O-ACETYLTRANSFERASE"/>
    <property type="match status" value="1"/>
</dbReference>
<evidence type="ECO:0000256" key="2">
    <source>
        <dbReference type="ARBA" id="ARBA00022679"/>
    </source>
</evidence>